<name>A0A1H7A380_9MICO</name>
<feature type="transmembrane region" description="Helical" evidence="1">
    <location>
        <begin position="253"/>
        <end position="272"/>
    </location>
</feature>
<dbReference type="eggNOG" id="ENOG5033IZE">
    <property type="taxonomic scope" value="Bacteria"/>
</dbReference>
<feature type="transmembrane region" description="Helical" evidence="1">
    <location>
        <begin position="223"/>
        <end position="241"/>
    </location>
</feature>
<dbReference type="AlphaFoldDB" id="A0A1H7A380"/>
<protein>
    <recommendedName>
        <fullName evidence="4">Carotenoid biosynthesis protein</fullName>
    </recommendedName>
</protein>
<feature type="transmembrane region" description="Helical" evidence="1">
    <location>
        <begin position="191"/>
        <end position="211"/>
    </location>
</feature>
<feature type="transmembrane region" description="Helical" evidence="1">
    <location>
        <begin position="278"/>
        <end position="297"/>
    </location>
</feature>
<keyword evidence="1" id="KW-1133">Transmembrane helix</keyword>
<proteinExistence type="predicted"/>
<evidence type="ECO:0000313" key="3">
    <source>
        <dbReference type="Proteomes" id="UP000183315"/>
    </source>
</evidence>
<accession>A0A1H7A380</accession>
<organism evidence="2 3">
    <name type="scientific">Demequina mangrovi</name>
    <dbReference type="NCBI Taxonomy" id="1043493"/>
    <lineage>
        <taxon>Bacteria</taxon>
        <taxon>Bacillati</taxon>
        <taxon>Actinomycetota</taxon>
        <taxon>Actinomycetes</taxon>
        <taxon>Micrococcales</taxon>
        <taxon>Demequinaceae</taxon>
        <taxon>Demequina</taxon>
    </lineage>
</organism>
<evidence type="ECO:0000256" key="1">
    <source>
        <dbReference type="SAM" id="Phobius"/>
    </source>
</evidence>
<keyword evidence="1" id="KW-0812">Transmembrane</keyword>
<evidence type="ECO:0008006" key="4">
    <source>
        <dbReference type="Google" id="ProtNLM"/>
    </source>
</evidence>
<sequence length="318" mass="35259">MIFGTPVSWFLFEVLSVAVFFASLIHATRRPAATRHVLTLLGFVTFAAIFENIGVWQHVYDYSTDRIMMIGRVPLSILLVEAVGVYCALWLATHLRLPWWVAPFLAGLVGSVQDMTIDPSNVFDVHTIDGVASGQWNWTMTYDGGFFGIPVFNFSGWFTMILYYCFAVALIQRLAERKDIGWLKTGGPLIAILPALIVLVSPINLFLLYGWPLAAQGTLVAESIMLVLNLSVATFLVLRYAKLDRPLDLKRDWIVFAIPVVLHVWDIVLAFAAQIEIAYVPSVVIGAIHIAALAFVVRAGLRARAALEPAESEKLLVV</sequence>
<dbReference type="RefSeq" id="WP_042214702.1">
    <property type="nucleotide sequence ID" value="NZ_BBLU01000007.1"/>
</dbReference>
<keyword evidence="1" id="KW-0472">Membrane</keyword>
<feature type="transmembrane region" description="Helical" evidence="1">
    <location>
        <begin position="99"/>
        <end position="117"/>
    </location>
</feature>
<dbReference type="EMBL" id="FNZI01000005">
    <property type="protein sequence ID" value="SEJ58874.1"/>
    <property type="molecule type" value="Genomic_DNA"/>
</dbReference>
<dbReference type="STRING" id="1043493.SAMN05421637_2321"/>
<dbReference type="Proteomes" id="UP000183315">
    <property type="component" value="Unassembled WGS sequence"/>
</dbReference>
<reference evidence="3" key="1">
    <citation type="submission" date="2016-10" db="EMBL/GenBank/DDBJ databases">
        <authorList>
            <person name="Varghese N."/>
        </authorList>
    </citation>
    <scope>NUCLEOTIDE SEQUENCE [LARGE SCALE GENOMIC DNA]</scope>
    <source>
        <strain evidence="3">DSM 24868</strain>
    </source>
</reference>
<feature type="transmembrane region" description="Helical" evidence="1">
    <location>
        <begin position="6"/>
        <end position="25"/>
    </location>
</feature>
<feature type="transmembrane region" description="Helical" evidence="1">
    <location>
        <begin position="37"/>
        <end position="57"/>
    </location>
</feature>
<gene>
    <name evidence="2" type="ORF">SAMN05421637_2321</name>
</gene>
<keyword evidence="3" id="KW-1185">Reference proteome</keyword>
<feature type="transmembrane region" description="Helical" evidence="1">
    <location>
        <begin position="69"/>
        <end position="92"/>
    </location>
</feature>
<evidence type="ECO:0000313" key="2">
    <source>
        <dbReference type="EMBL" id="SEJ58874.1"/>
    </source>
</evidence>
<feature type="transmembrane region" description="Helical" evidence="1">
    <location>
        <begin position="146"/>
        <end position="171"/>
    </location>
</feature>